<dbReference type="AlphaFoldDB" id="A0A382W7V0"/>
<name>A0A382W7V0_9ZZZZ</name>
<accession>A0A382W7V0</accession>
<reference evidence="1" key="1">
    <citation type="submission" date="2018-05" db="EMBL/GenBank/DDBJ databases">
        <authorList>
            <person name="Lanie J.A."/>
            <person name="Ng W.-L."/>
            <person name="Kazmierczak K.M."/>
            <person name="Andrzejewski T.M."/>
            <person name="Davidsen T.M."/>
            <person name="Wayne K.J."/>
            <person name="Tettelin H."/>
            <person name="Glass J.I."/>
            <person name="Rusch D."/>
            <person name="Podicherti R."/>
            <person name="Tsui H.-C.T."/>
            <person name="Winkler M.E."/>
        </authorList>
    </citation>
    <scope>NUCLEOTIDE SEQUENCE</scope>
</reference>
<proteinExistence type="predicted"/>
<protein>
    <submittedName>
        <fullName evidence="1">Uncharacterized protein</fullName>
    </submittedName>
</protein>
<organism evidence="1">
    <name type="scientific">marine metagenome</name>
    <dbReference type="NCBI Taxonomy" id="408172"/>
    <lineage>
        <taxon>unclassified sequences</taxon>
        <taxon>metagenomes</taxon>
        <taxon>ecological metagenomes</taxon>
    </lineage>
</organism>
<sequence length="186" mass="19507">SGISTTGKLSFAGQIGLNENEGSNSFELALVGYGTSSSKTTFSEIDDPVTSQTDVIGGGIAANLLLNHGLEVTGPYFVVGAGVGLFMVDWARASSTDGTVDSSQFRTASGDMPRFWRSGKPPDWSRKSQNEVSGTSAGSMFNLGIGQRFGRSFDLRIQAPSLLIVGDGPREVSFITMLVTTIAIGI</sequence>
<dbReference type="EMBL" id="UINC01157739">
    <property type="protein sequence ID" value="SVD54897.1"/>
    <property type="molecule type" value="Genomic_DNA"/>
</dbReference>
<evidence type="ECO:0000313" key="1">
    <source>
        <dbReference type="EMBL" id="SVD54897.1"/>
    </source>
</evidence>
<feature type="non-terminal residue" evidence="1">
    <location>
        <position position="1"/>
    </location>
</feature>
<gene>
    <name evidence="1" type="ORF">METZ01_LOCUS407751</name>
</gene>